<evidence type="ECO:0000256" key="8">
    <source>
        <dbReference type="ARBA" id="ARBA00022989"/>
    </source>
</evidence>
<dbReference type="GO" id="GO:0016020">
    <property type="term" value="C:membrane"/>
    <property type="evidence" value="ECO:0007669"/>
    <property type="project" value="UniProtKB-SubCell"/>
</dbReference>
<evidence type="ECO:0000256" key="5">
    <source>
        <dbReference type="ARBA" id="ARBA00022714"/>
    </source>
</evidence>
<comment type="subcellular location">
    <subcellularLocation>
        <location evidence="2">Membrane</location>
        <topology evidence="2">Multi-pass membrane protein</topology>
    </subcellularLocation>
</comment>
<dbReference type="GO" id="GO:0016491">
    <property type="term" value="F:oxidoreductase activity"/>
    <property type="evidence" value="ECO:0007669"/>
    <property type="project" value="UniProtKB-KW"/>
</dbReference>
<dbReference type="GO" id="GO:0046872">
    <property type="term" value="F:metal ion binding"/>
    <property type="evidence" value="ECO:0007669"/>
    <property type="project" value="UniProtKB-KW"/>
</dbReference>
<keyword evidence="6" id="KW-0479">Metal-binding</keyword>
<dbReference type="GO" id="GO:0050660">
    <property type="term" value="F:flavin adenine dinucleotide binding"/>
    <property type="evidence" value="ECO:0007669"/>
    <property type="project" value="TreeGrafter"/>
</dbReference>
<proteinExistence type="predicted"/>
<dbReference type="InterPro" id="IPR050415">
    <property type="entry name" value="MRET"/>
</dbReference>
<keyword evidence="5" id="KW-0001">2Fe-2S</keyword>
<comment type="cofactor">
    <cofactor evidence="1">
        <name>FAD</name>
        <dbReference type="ChEBI" id="CHEBI:57692"/>
    </cofactor>
</comment>
<keyword evidence="4 13" id="KW-0812">Transmembrane</keyword>
<gene>
    <name evidence="15" type="ORF">BCR15_05075</name>
</gene>
<dbReference type="AlphaFoldDB" id="A0A1C0ALJ9"/>
<keyword evidence="9" id="KW-0560">Oxidoreductase</keyword>
<dbReference type="InterPro" id="IPR017927">
    <property type="entry name" value="FAD-bd_FR_type"/>
</dbReference>
<keyword evidence="8 13" id="KW-1133">Transmembrane helix</keyword>
<dbReference type="GO" id="GO:0051537">
    <property type="term" value="F:2 iron, 2 sulfur cluster binding"/>
    <property type="evidence" value="ECO:0007669"/>
    <property type="project" value="UniProtKB-KW"/>
</dbReference>
<dbReference type="SUPFAM" id="SSF52343">
    <property type="entry name" value="Ferredoxin reductase-like, C-terminal NADP-linked domain"/>
    <property type="match status" value="1"/>
</dbReference>
<reference evidence="16" key="1">
    <citation type="submission" date="2016-07" db="EMBL/GenBank/DDBJ databases">
        <authorList>
            <person name="Florea S."/>
            <person name="Webb J.S."/>
            <person name="Jaromczyk J."/>
            <person name="Schardl C.L."/>
        </authorList>
    </citation>
    <scope>NUCLEOTIDE SEQUENCE [LARGE SCALE GENOMIC DNA]</scope>
    <source>
        <strain evidence="16">IPBSL-7</strain>
    </source>
</reference>
<feature type="transmembrane region" description="Helical" evidence="13">
    <location>
        <begin position="134"/>
        <end position="152"/>
    </location>
</feature>
<keyword evidence="3" id="KW-0285">Flavoprotein</keyword>
<dbReference type="InterPro" id="IPR013130">
    <property type="entry name" value="Fe3_Rdtase_TM_dom"/>
</dbReference>
<keyword evidence="10" id="KW-0408">Iron</keyword>
<keyword evidence="16" id="KW-1185">Reference proteome</keyword>
<evidence type="ECO:0000256" key="9">
    <source>
        <dbReference type="ARBA" id="ARBA00023002"/>
    </source>
</evidence>
<dbReference type="Gene3D" id="3.40.50.80">
    <property type="entry name" value="Nucleotide-binding domain of ferredoxin-NADP reductase (FNR) module"/>
    <property type="match status" value="1"/>
</dbReference>
<feature type="transmembrane region" description="Helical" evidence="13">
    <location>
        <begin position="164"/>
        <end position="185"/>
    </location>
</feature>
<feature type="transmembrane region" description="Helical" evidence="13">
    <location>
        <begin position="12"/>
        <end position="35"/>
    </location>
</feature>
<feature type="transmembrane region" description="Helical" evidence="13">
    <location>
        <begin position="197"/>
        <end position="217"/>
    </location>
</feature>
<organism evidence="15 16">
    <name type="scientific">Tessaracoccus lapidicaptus</name>
    <dbReference type="NCBI Taxonomy" id="1427523"/>
    <lineage>
        <taxon>Bacteria</taxon>
        <taxon>Bacillati</taxon>
        <taxon>Actinomycetota</taxon>
        <taxon>Actinomycetes</taxon>
        <taxon>Propionibacteriales</taxon>
        <taxon>Propionibacteriaceae</taxon>
        <taxon>Tessaracoccus</taxon>
    </lineage>
</organism>
<dbReference type="PANTHER" id="PTHR47354:SF8">
    <property type="entry name" value="1,2-PHENYLACETYL-COA EPOXIDASE, SUBUNIT E"/>
    <property type="match status" value="1"/>
</dbReference>
<name>A0A1C0ALJ9_9ACTN</name>
<comment type="caution">
    <text evidence="15">The sequence shown here is derived from an EMBL/GenBank/DDBJ whole genome shotgun (WGS) entry which is preliminary data.</text>
</comment>
<dbReference type="Proteomes" id="UP000093501">
    <property type="component" value="Unassembled WGS sequence"/>
</dbReference>
<evidence type="ECO:0000256" key="13">
    <source>
        <dbReference type="SAM" id="Phobius"/>
    </source>
</evidence>
<evidence type="ECO:0000259" key="14">
    <source>
        <dbReference type="PROSITE" id="PS51384"/>
    </source>
</evidence>
<keyword evidence="11" id="KW-0411">Iron-sulfur</keyword>
<dbReference type="InterPro" id="IPR001433">
    <property type="entry name" value="OxRdtase_FAD/NAD-bd"/>
</dbReference>
<evidence type="ECO:0000256" key="11">
    <source>
        <dbReference type="ARBA" id="ARBA00023014"/>
    </source>
</evidence>
<evidence type="ECO:0000256" key="4">
    <source>
        <dbReference type="ARBA" id="ARBA00022692"/>
    </source>
</evidence>
<sequence length="457" mass="50631">MTRARTRAQIPTWWRDAVGAATWSSMLVVVALWVAGGGLHDLTGWASALTSVGRLTGLVSSDLLLLQVLLLARIPMVERVYGQDELVRRHRLVGFWSFWLMAAHVVLITVGYAATVAINPFVQLWELTVDYPGMLLAVAGTVALVMVVVTSLRRARRALRYESWHLLHLYAYLGVGLALPHQLWTGQEFLNSPVATIYWWTLWASAAGSVLVFRVGLPLYRSVRHGLRVESVIRESDDVVSVTVRGRDLDRLDPLPGQFFSWRFLNGPGWTRAHPYSLSAVPADDTMRITVKELGDGSRALADLTPGTRVLIEGPYGRLHAGARTRRKVTLMAAGIGICPMRALLEGLPQDPGDVTLLYRARSEADLALTEELDDLSRRTGARVVYLPGRRIPHRPTWLPEAAAHFSDAEALRHLVPDVAEHDVFICGSAAWMDAARAAALDCGVPAQRIHLERFSW</sequence>
<evidence type="ECO:0000256" key="6">
    <source>
        <dbReference type="ARBA" id="ARBA00022723"/>
    </source>
</evidence>
<evidence type="ECO:0000256" key="2">
    <source>
        <dbReference type="ARBA" id="ARBA00004141"/>
    </source>
</evidence>
<dbReference type="PANTHER" id="PTHR47354">
    <property type="entry name" value="NADH OXIDOREDUCTASE HCR"/>
    <property type="match status" value="1"/>
</dbReference>
<dbReference type="SUPFAM" id="SSF63380">
    <property type="entry name" value="Riboflavin synthase domain-like"/>
    <property type="match status" value="1"/>
</dbReference>
<dbReference type="InterPro" id="IPR017938">
    <property type="entry name" value="Riboflavin_synthase-like_b-brl"/>
</dbReference>
<keyword evidence="12 13" id="KW-0472">Membrane</keyword>
<keyword evidence="7" id="KW-0274">FAD</keyword>
<dbReference type="Pfam" id="PF00175">
    <property type="entry name" value="NAD_binding_1"/>
    <property type="match status" value="1"/>
</dbReference>
<dbReference type="EMBL" id="MBQD01000022">
    <property type="protein sequence ID" value="OCL33438.1"/>
    <property type="molecule type" value="Genomic_DNA"/>
</dbReference>
<protein>
    <submittedName>
        <fullName evidence="15">Oxidoreductase</fullName>
    </submittedName>
</protein>
<evidence type="ECO:0000256" key="12">
    <source>
        <dbReference type="ARBA" id="ARBA00023136"/>
    </source>
</evidence>
<evidence type="ECO:0000313" key="15">
    <source>
        <dbReference type="EMBL" id="OCL33438.1"/>
    </source>
</evidence>
<feature type="transmembrane region" description="Helical" evidence="13">
    <location>
        <begin position="55"/>
        <end position="72"/>
    </location>
</feature>
<evidence type="ECO:0000256" key="10">
    <source>
        <dbReference type="ARBA" id="ARBA00023004"/>
    </source>
</evidence>
<evidence type="ECO:0000313" key="16">
    <source>
        <dbReference type="Proteomes" id="UP000093501"/>
    </source>
</evidence>
<dbReference type="Pfam" id="PF01794">
    <property type="entry name" value="Ferric_reduct"/>
    <property type="match status" value="1"/>
</dbReference>
<dbReference type="InterPro" id="IPR039261">
    <property type="entry name" value="FNR_nucleotide-bd"/>
</dbReference>
<evidence type="ECO:0000256" key="3">
    <source>
        <dbReference type="ARBA" id="ARBA00022630"/>
    </source>
</evidence>
<evidence type="ECO:0000256" key="1">
    <source>
        <dbReference type="ARBA" id="ARBA00001974"/>
    </source>
</evidence>
<dbReference type="Gene3D" id="2.40.30.10">
    <property type="entry name" value="Translation factors"/>
    <property type="match status" value="1"/>
</dbReference>
<accession>A0A1C0ALJ9</accession>
<evidence type="ECO:0000256" key="7">
    <source>
        <dbReference type="ARBA" id="ARBA00022827"/>
    </source>
</evidence>
<feature type="transmembrane region" description="Helical" evidence="13">
    <location>
        <begin position="93"/>
        <end position="114"/>
    </location>
</feature>
<feature type="domain" description="FAD-binding FR-type" evidence="14">
    <location>
        <begin position="222"/>
        <end position="322"/>
    </location>
</feature>
<dbReference type="PROSITE" id="PS51384">
    <property type="entry name" value="FAD_FR"/>
    <property type="match status" value="1"/>
</dbReference>